<keyword evidence="3 6" id="KW-0442">Lipid degradation</keyword>
<keyword evidence="10" id="KW-1185">Reference proteome</keyword>
<evidence type="ECO:0000256" key="6">
    <source>
        <dbReference type="PROSITE-ProRule" id="PRU01161"/>
    </source>
</evidence>
<keyword evidence="2 6" id="KW-0378">Hydrolase</keyword>
<feature type="short sequence motif" description="DGA/G" evidence="6">
    <location>
        <begin position="234"/>
        <end position="236"/>
    </location>
</feature>
<dbReference type="InterPro" id="IPR000184">
    <property type="entry name" value="Bac_surfAg_D15"/>
</dbReference>
<dbReference type="Pfam" id="PF01734">
    <property type="entry name" value="Patatin"/>
    <property type="match status" value="1"/>
</dbReference>
<evidence type="ECO:0000313" key="10">
    <source>
        <dbReference type="Proteomes" id="UP000199675"/>
    </source>
</evidence>
<evidence type="ECO:0000256" key="3">
    <source>
        <dbReference type="ARBA" id="ARBA00022963"/>
    </source>
</evidence>
<dbReference type="InterPro" id="IPR050301">
    <property type="entry name" value="NTE"/>
</dbReference>
<dbReference type="CDD" id="cd07205">
    <property type="entry name" value="Pat_PNPLA6_PNPLA7_NTE1_like"/>
    <property type="match status" value="1"/>
</dbReference>
<organism evidence="9 10">
    <name type="scientific">Marinobacter mobilis</name>
    <dbReference type="NCBI Taxonomy" id="488533"/>
    <lineage>
        <taxon>Bacteria</taxon>
        <taxon>Pseudomonadati</taxon>
        <taxon>Pseudomonadota</taxon>
        <taxon>Gammaproteobacteria</taxon>
        <taxon>Pseudomonadales</taxon>
        <taxon>Marinobacteraceae</taxon>
        <taxon>Marinobacter</taxon>
    </lineage>
</organism>
<dbReference type="Proteomes" id="UP000199675">
    <property type="component" value="Unassembled WGS sequence"/>
</dbReference>
<feature type="active site" description="Proton acceptor" evidence="6">
    <location>
        <position position="234"/>
    </location>
</feature>
<proteinExistence type="predicted"/>
<gene>
    <name evidence="9" type="ORF">SAMN04487960_105102</name>
</gene>
<dbReference type="OrthoDB" id="5290098at2"/>
<evidence type="ECO:0000256" key="4">
    <source>
        <dbReference type="ARBA" id="ARBA00023098"/>
    </source>
</evidence>
<evidence type="ECO:0000259" key="8">
    <source>
        <dbReference type="PROSITE" id="PS51635"/>
    </source>
</evidence>
<keyword evidence="5" id="KW-0472">Membrane</keyword>
<keyword evidence="4 6" id="KW-0443">Lipid metabolism</keyword>
<evidence type="ECO:0000256" key="7">
    <source>
        <dbReference type="SAM" id="SignalP"/>
    </source>
</evidence>
<dbReference type="STRING" id="488533.SAMN04487960_105102"/>
<dbReference type="PANTHER" id="PTHR14226">
    <property type="entry name" value="NEUROPATHY TARGET ESTERASE/SWISS CHEESE D.MELANOGASTER"/>
    <property type="match status" value="1"/>
</dbReference>
<protein>
    <submittedName>
        <fullName evidence="9">NTE family protein</fullName>
    </submittedName>
</protein>
<dbReference type="Gene3D" id="2.40.160.50">
    <property type="entry name" value="membrane protein fhac: a member of the omp85/tpsb transporter family"/>
    <property type="match status" value="1"/>
</dbReference>
<evidence type="ECO:0000256" key="5">
    <source>
        <dbReference type="ARBA" id="ARBA00023136"/>
    </source>
</evidence>
<dbReference type="Gene3D" id="3.40.1090.10">
    <property type="entry name" value="Cytosolic phospholipase A2 catalytic domain"/>
    <property type="match status" value="2"/>
</dbReference>
<feature type="short sequence motif" description="GXGXXG" evidence="6">
    <location>
        <begin position="59"/>
        <end position="64"/>
    </location>
</feature>
<feature type="domain" description="PNPLA" evidence="8">
    <location>
        <begin position="55"/>
        <end position="247"/>
    </location>
</feature>
<dbReference type="GO" id="GO:0016042">
    <property type="term" value="P:lipid catabolic process"/>
    <property type="evidence" value="ECO:0007669"/>
    <property type="project" value="UniProtKB-UniRule"/>
</dbReference>
<evidence type="ECO:0000256" key="1">
    <source>
        <dbReference type="ARBA" id="ARBA00004370"/>
    </source>
</evidence>
<name>A0A1H2XMC8_9GAMM</name>
<dbReference type="InterPro" id="IPR002641">
    <property type="entry name" value="PNPLA_dom"/>
</dbReference>
<dbReference type="GO" id="GO:0019867">
    <property type="term" value="C:outer membrane"/>
    <property type="evidence" value="ECO:0007669"/>
    <property type="project" value="InterPro"/>
</dbReference>
<sequence>MTTRVNADIVNSDIVAVIRSLAVSTLFALLLGASPLFAAVVDGSNDADPRPRVGLVLSGGGAKGLAHVGVLRVLEEIRVPVDYIAGTSAGSAVAALYALGMPVDEIEQRFIELNWKASFQDTPGRRYEPIHRKDQSWRYPLSPGLGVRSDGFHLGRGLISGQNLGFILNGLIADAATVQDFDQLPIPYRAVATDLATGQQVVIGTGDLAEAIRASMSVPGAYAPVERDGRLLVDGGIANNIPISVVRDMGADIIIAVDISDALLDGQNLQEAFSVVGQLTTMLTLVNARPQLALLGENDILLRPDLQGLGSADFYQAPLLIELGATTARDHALELYDLTVDEASWEAYLEHRATRDFRAGPITDIRVTDRPREVSTEFVAARIRQPLGEPLDVPGLEEDLKRIYSLGYHETVGYRLLPSDDGTALEVDTRAKSWGPNYLRFGLGLEDNFRYDTHFNTSAELRMTELNSRGGEWLTGLQLGTDPYFRTEWFQPLDYGQDRFVAVGAQYQRETFNLFEPDGERVAKAELSRRHVDLSVGMALGVDGEGRVQLARGFTETDDLLGALVFEDERVEQGSLELRLLYDSMDDPFLPSSGGFAGLKGRFERPYLGSDRDYDRVSMMLSQAVGWQSYYLIGTLYADVVTRGQAGYEDYVLLGGFRRLTGYSYGEVAGQDAALASLAGYREFGGPFVPFFAGAAFEAGNGWDSIGDARWGNARKSWSVFAGVDTFLGPVQLTTSHSQDEDWTVTLNIGYYLGRLFD</sequence>
<dbReference type="Pfam" id="PF01103">
    <property type="entry name" value="Omp85"/>
    <property type="match status" value="1"/>
</dbReference>
<comment type="subcellular location">
    <subcellularLocation>
        <location evidence="1">Membrane</location>
    </subcellularLocation>
</comment>
<dbReference type="InterPro" id="IPR016035">
    <property type="entry name" value="Acyl_Trfase/lysoPLipase"/>
</dbReference>
<reference evidence="9 10" key="1">
    <citation type="submission" date="2016-10" db="EMBL/GenBank/DDBJ databases">
        <authorList>
            <person name="de Groot N.N."/>
        </authorList>
    </citation>
    <scope>NUCLEOTIDE SEQUENCE [LARGE SCALE GENOMIC DNA]</scope>
    <source>
        <strain evidence="9 10">CGMCC 1.7059</strain>
    </source>
</reference>
<feature type="chain" id="PRO_5011552812" evidence="7">
    <location>
        <begin position="39"/>
        <end position="758"/>
    </location>
</feature>
<dbReference type="PANTHER" id="PTHR14226:SF29">
    <property type="entry name" value="NEUROPATHY TARGET ESTERASE SWS"/>
    <property type="match status" value="1"/>
</dbReference>
<dbReference type="EMBL" id="FNNE01000005">
    <property type="protein sequence ID" value="SDW93995.1"/>
    <property type="molecule type" value="Genomic_DNA"/>
</dbReference>
<dbReference type="PROSITE" id="PS51635">
    <property type="entry name" value="PNPLA"/>
    <property type="match status" value="1"/>
</dbReference>
<dbReference type="GO" id="GO:0016787">
    <property type="term" value="F:hydrolase activity"/>
    <property type="evidence" value="ECO:0007669"/>
    <property type="project" value="UniProtKB-UniRule"/>
</dbReference>
<dbReference type="SUPFAM" id="SSF52151">
    <property type="entry name" value="FabD/lysophospholipase-like"/>
    <property type="match status" value="1"/>
</dbReference>
<dbReference type="AlphaFoldDB" id="A0A1H2XMC8"/>
<evidence type="ECO:0000256" key="2">
    <source>
        <dbReference type="ARBA" id="ARBA00022801"/>
    </source>
</evidence>
<accession>A0A1H2XMC8</accession>
<keyword evidence="7" id="KW-0732">Signal</keyword>
<feature type="active site" description="Nucleophile" evidence="6">
    <location>
        <position position="88"/>
    </location>
</feature>
<feature type="signal peptide" evidence="7">
    <location>
        <begin position="1"/>
        <end position="38"/>
    </location>
</feature>
<feature type="short sequence motif" description="GXSXG" evidence="6">
    <location>
        <begin position="86"/>
        <end position="90"/>
    </location>
</feature>
<evidence type="ECO:0000313" key="9">
    <source>
        <dbReference type="EMBL" id="SDW93995.1"/>
    </source>
</evidence>